<feature type="chain" id="PRO_5023088681" description="Secreted protein" evidence="1">
    <location>
        <begin position="20"/>
        <end position="76"/>
    </location>
</feature>
<sequence length="76" mass="8305">MSDVPQLSFLLCLHLSVHSSIILSPFPSLYPSVPSSFILPNLPLLHSSASRSSDRVYGKVSGHFCDGIFTMSFGYD</sequence>
<feature type="signal peptide" evidence="1">
    <location>
        <begin position="1"/>
        <end position="19"/>
    </location>
</feature>
<dbReference type="Proteomes" id="UP000324222">
    <property type="component" value="Unassembled WGS sequence"/>
</dbReference>
<keyword evidence="3" id="KW-1185">Reference proteome</keyword>
<comment type="caution">
    <text evidence="2">The sequence shown here is derived from an EMBL/GenBank/DDBJ whole genome shotgun (WGS) entry which is preliminary data.</text>
</comment>
<evidence type="ECO:0008006" key="4">
    <source>
        <dbReference type="Google" id="ProtNLM"/>
    </source>
</evidence>
<accession>A0A5B7GAH3</accession>
<gene>
    <name evidence="2" type="ORF">E2C01_048045</name>
</gene>
<protein>
    <recommendedName>
        <fullName evidence="4">Secreted protein</fullName>
    </recommendedName>
</protein>
<name>A0A5B7GAH3_PORTR</name>
<proteinExistence type="predicted"/>
<evidence type="ECO:0000313" key="3">
    <source>
        <dbReference type="Proteomes" id="UP000324222"/>
    </source>
</evidence>
<organism evidence="2 3">
    <name type="scientific">Portunus trituberculatus</name>
    <name type="common">Swimming crab</name>
    <name type="synonym">Neptunus trituberculatus</name>
    <dbReference type="NCBI Taxonomy" id="210409"/>
    <lineage>
        <taxon>Eukaryota</taxon>
        <taxon>Metazoa</taxon>
        <taxon>Ecdysozoa</taxon>
        <taxon>Arthropoda</taxon>
        <taxon>Crustacea</taxon>
        <taxon>Multicrustacea</taxon>
        <taxon>Malacostraca</taxon>
        <taxon>Eumalacostraca</taxon>
        <taxon>Eucarida</taxon>
        <taxon>Decapoda</taxon>
        <taxon>Pleocyemata</taxon>
        <taxon>Brachyura</taxon>
        <taxon>Eubrachyura</taxon>
        <taxon>Portunoidea</taxon>
        <taxon>Portunidae</taxon>
        <taxon>Portuninae</taxon>
        <taxon>Portunus</taxon>
    </lineage>
</organism>
<evidence type="ECO:0000256" key="1">
    <source>
        <dbReference type="SAM" id="SignalP"/>
    </source>
</evidence>
<evidence type="ECO:0000313" key="2">
    <source>
        <dbReference type="EMBL" id="MPC54138.1"/>
    </source>
</evidence>
<dbReference type="EMBL" id="VSRR010012134">
    <property type="protein sequence ID" value="MPC54138.1"/>
    <property type="molecule type" value="Genomic_DNA"/>
</dbReference>
<dbReference type="AlphaFoldDB" id="A0A5B7GAH3"/>
<keyword evidence="1" id="KW-0732">Signal</keyword>
<reference evidence="2 3" key="1">
    <citation type="submission" date="2019-05" db="EMBL/GenBank/DDBJ databases">
        <title>Another draft genome of Portunus trituberculatus and its Hox gene families provides insights of decapod evolution.</title>
        <authorList>
            <person name="Jeong J.-H."/>
            <person name="Song I."/>
            <person name="Kim S."/>
            <person name="Choi T."/>
            <person name="Kim D."/>
            <person name="Ryu S."/>
            <person name="Kim W."/>
        </authorList>
    </citation>
    <scope>NUCLEOTIDE SEQUENCE [LARGE SCALE GENOMIC DNA]</scope>
    <source>
        <tissue evidence="2">Muscle</tissue>
    </source>
</reference>